<keyword evidence="3 6" id="KW-0479">Metal-binding</keyword>
<dbReference type="OMA" id="EGVRIMP"/>
<dbReference type="Gene3D" id="1.10.630.10">
    <property type="entry name" value="Cytochrome P450"/>
    <property type="match status" value="1"/>
</dbReference>
<dbReference type="PRINTS" id="PR00465">
    <property type="entry name" value="EP450IV"/>
</dbReference>
<dbReference type="SUPFAM" id="SSF48264">
    <property type="entry name" value="Cytochrome P450"/>
    <property type="match status" value="1"/>
</dbReference>
<comment type="cofactor">
    <cofactor evidence="1 6">
        <name>heme</name>
        <dbReference type="ChEBI" id="CHEBI:30413"/>
    </cofactor>
</comment>
<dbReference type="InterPro" id="IPR036396">
    <property type="entry name" value="Cyt_P450_sf"/>
</dbReference>
<evidence type="ECO:0000256" key="5">
    <source>
        <dbReference type="ARBA" id="ARBA00023004"/>
    </source>
</evidence>
<protein>
    <recommendedName>
        <fullName evidence="10">Ent-kaurene oxidase</fullName>
    </recommendedName>
</protein>
<dbReference type="EMBL" id="LUGG01000007">
    <property type="protein sequence ID" value="OBZ73435.1"/>
    <property type="molecule type" value="Genomic_DNA"/>
</dbReference>
<evidence type="ECO:0000256" key="3">
    <source>
        <dbReference type="ARBA" id="ARBA00022723"/>
    </source>
</evidence>
<dbReference type="Pfam" id="PF00067">
    <property type="entry name" value="p450"/>
    <property type="match status" value="1"/>
</dbReference>
<dbReference type="InterPro" id="IPR002403">
    <property type="entry name" value="Cyt_P450_E_grp-IV"/>
</dbReference>
<dbReference type="InterPro" id="IPR017972">
    <property type="entry name" value="Cyt_P450_CS"/>
</dbReference>
<evidence type="ECO:0000313" key="9">
    <source>
        <dbReference type="Proteomes" id="UP000092993"/>
    </source>
</evidence>
<keyword evidence="9" id="KW-1185">Reference proteome</keyword>
<keyword evidence="5 6" id="KW-0408">Iron</keyword>
<dbReference type="GO" id="GO:0020037">
    <property type="term" value="F:heme binding"/>
    <property type="evidence" value="ECO:0007669"/>
    <property type="project" value="InterPro"/>
</dbReference>
<proteinExistence type="inferred from homology"/>
<dbReference type="PROSITE" id="PS00086">
    <property type="entry name" value="CYTOCHROME_P450"/>
    <property type="match status" value="1"/>
</dbReference>
<dbReference type="AlphaFoldDB" id="A0A1C7M920"/>
<evidence type="ECO:0000313" key="8">
    <source>
        <dbReference type="EMBL" id="OBZ73435.1"/>
    </source>
</evidence>
<comment type="similarity">
    <text evidence="2 7">Belongs to the cytochrome P450 family.</text>
</comment>
<reference evidence="8 9" key="1">
    <citation type="submission" date="2016-03" db="EMBL/GenBank/DDBJ databases">
        <title>Whole genome sequencing of Grifola frondosa 9006-11.</title>
        <authorList>
            <person name="Min B."/>
            <person name="Park H."/>
            <person name="Kim J.-G."/>
            <person name="Cho H."/>
            <person name="Oh Y.-L."/>
            <person name="Kong W.-S."/>
            <person name="Choi I.-G."/>
        </authorList>
    </citation>
    <scope>NUCLEOTIDE SEQUENCE [LARGE SCALE GENOMIC DNA]</scope>
    <source>
        <strain evidence="8 9">9006-11</strain>
    </source>
</reference>
<dbReference type="GO" id="GO:0005506">
    <property type="term" value="F:iron ion binding"/>
    <property type="evidence" value="ECO:0007669"/>
    <property type="project" value="InterPro"/>
</dbReference>
<gene>
    <name evidence="8" type="ORF">A0H81_06609</name>
</gene>
<name>A0A1C7M920_GRIFR</name>
<keyword evidence="4 7" id="KW-0560">Oxidoreductase</keyword>
<dbReference type="GO" id="GO:0016705">
    <property type="term" value="F:oxidoreductase activity, acting on paired donors, with incorporation or reduction of molecular oxygen"/>
    <property type="evidence" value="ECO:0007669"/>
    <property type="project" value="InterPro"/>
</dbReference>
<feature type="binding site" description="axial binding residue" evidence="6">
    <location>
        <position position="66"/>
    </location>
    <ligand>
        <name>heme</name>
        <dbReference type="ChEBI" id="CHEBI:30413"/>
    </ligand>
    <ligandPart>
        <name>Fe</name>
        <dbReference type="ChEBI" id="CHEBI:18248"/>
    </ligandPart>
</feature>
<evidence type="ECO:0000256" key="6">
    <source>
        <dbReference type="PIRSR" id="PIRSR602403-1"/>
    </source>
</evidence>
<dbReference type="InterPro" id="IPR001128">
    <property type="entry name" value="Cyt_P450"/>
</dbReference>
<evidence type="ECO:0000256" key="1">
    <source>
        <dbReference type="ARBA" id="ARBA00001971"/>
    </source>
</evidence>
<accession>A0A1C7M920</accession>
<dbReference type="PANTHER" id="PTHR46206">
    <property type="entry name" value="CYTOCHROME P450"/>
    <property type="match status" value="1"/>
</dbReference>
<dbReference type="GO" id="GO:0004497">
    <property type="term" value="F:monooxygenase activity"/>
    <property type="evidence" value="ECO:0007669"/>
    <property type="project" value="UniProtKB-KW"/>
</dbReference>
<comment type="caution">
    <text evidence="8">The sequence shown here is derived from an EMBL/GenBank/DDBJ whole genome shotgun (WGS) entry which is preliminary data.</text>
</comment>
<organism evidence="8 9">
    <name type="scientific">Grifola frondosa</name>
    <name type="common">Maitake</name>
    <name type="synonym">Polyporus frondosus</name>
    <dbReference type="NCBI Taxonomy" id="5627"/>
    <lineage>
        <taxon>Eukaryota</taxon>
        <taxon>Fungi</taxon>
        <taxon>Dikarya</taxon>
        <taxon>Basidiomycota</taxon>
        <taxon>Agaricomycotina</taxon>
        <taxon>Agaricomycetes</taxon>
        <taxon>Polyporales</taxon>
        <taxon>Grifolaceae</taxon>
        <taxon>Grifola</taxon>
    </lineage>
</organism>
<dbReference type="Proteomes" id="UP000092993">
    <property type="component" value="Unassembled WGS sequence"/>
</dbReference>
<keyword evidence="7" id="KW-0503">Monooxygenase</keyword>
<evidence type="ECO:0008006" key="10">
    <source>
        <dbReference type="Google" id="ProtNLM"/>
    </source>
</evidence>
<evidence type="ECO:0000256" key="2">
    <source>
        <dbReference type="ARBA" id="ARBA00010617"/>
    </source>
</evidence>
<sequence>MGRSSRLARWCRSLRWCTTTAVYAAPDVFDPWRFASMRDEAGEGRKHQMVTTSVDYIAFGHGRHACPGRFFAVNEMKAMLAHVVMTYDVKMEEEGVLPPRSHFGTSFVPNRNAKVLFRKRQE</sequence>
<keyword evidence="6 7" id="KW-0349">Heme</keyword>
<dbReference type="OrthoDB" id="3248974at2759"/>
<evidence type="ECO:0000256" key="4">
    <source>
        <dbReference type="ARBA" id="ARBA00023002"/>
    </source>
</evidence>
<dbReference type="STRING" id="5627.A0A1C7M920"/>
<evidence type="ECO:0000256" key="7">
    <source>
        <dbReference type="RuleBase" id="RU000461"/>
    </source>
</evidence>